<gene>
    <name evidence="2" type="ORF">Aph01nite_44630</name>
</gene>
<proteinExistence type="predicted"/>
<name>A0A919QCH5_9ACTN</name>
<comment type="caution">
    <text evidence="2">The sequence shown here is derived from an EMBL/GenBank/DDBJ whole genome shotgun (WGS) entry which is preliminary data.</text>
</comment>
<organism evidence="2 3">
    <name type="scientific">Acrocarpospora phusangensis</name>
    <dbReference type="NCBI Taxonomy" id="1070424"/>
    <lineage>
        <taxon>Bacteria</taxon>
        <taxon>Bacillati</taxon>
        <taxon>Actinomycetota</taxon>
        <taxon>Actinomycetes</taxon>
        <taxon>Streptosporangiales</taxon>
        <taxon>Streptosporangiaceae</taxon>
        <taxon>Acrocarpospora</taxon>
    </lineage>
</organism>
<feature type="region of interest" description="Disordered" evidence="1">
    <location>
        <begin position="29"/>
        <end position="55"/>
    </location>
</feature>
<accession>A0A919QCH5</accession>
<evidence type="ECO:0000313" key="3">
    <source>
        <dbReference type="Proteomes" id="UP000640052"/>
    </source>
</evidence>
<evidence type="ECO:0000313" key="2">
    <source>
        <dbReference type="EMBL" id="GIH26153.1"/>
    </source>
</evidence>
<reference evidence="2" key="1">
    <citation type="submission" date="2021-01" db="EMBL/GenBank/DDBJ databases">
        <title>Whole genome shotgun sequence of Acrocarpospora phusangensis NBRC 108782.</title>
        <authorList>
            <person name="Komaki H."/>
            <person name="Tamura T."/>
        </authorList>
    </citation>
    <scope>NUCLEOTIDE SEQUENCE</scope>
    <source>
        <strain evidence="2">NBRC 108782</strain>
    </source>
</reference>
<sequence>MFGTRSELERLIEEAIDERTMATGIPTRVAAFPVPPPMPKAARRARFGPENSITK</sequence>
<evidence type="ECO:0000256" key="1">
    <source>
        <dbReference type="SAM" id="MobiDB-lite"/>
    </source>
</evidence>
<dbReference type="RefSeq" id="WP_204042842.1">
    <property type="nucleotide sequence ID" value="NZ_BOOA01000036.1"/>
</dbReference>
<protein>
    <submittedName>
        <fullName evidence="2">Uncharacterized protein</fullName>
    </submittedName>
</protein>
<dbReference type="EMBL" id="BOOA01000036">
    <property type="protein sequence ID" value="GIH26153.1"/>
    <property type="molecule type" value="Genomic_DNA"/>
</dbReference>
<dbReference type="AlphaFoldDB" id="A0A919QCH5"/>
<keyword evidence="3" id="KW-1185">Reference proteome</keyword>
<dbReference type="Proteomes" id="UP000640052">
    <property type="component" value="Unassembled WGS sequence"/>
</dbReference>